<dbReference type="FunFam" id="3.80.10.10:FF:000213">
    <property type="entry name" value="Tyrosine-sulfated glycopeptide receptor 1"/>
    <property type="match status" value="3"/>
</dbReference>
<protein>
    <submittedName>
        <fullName evidence="14">Receptor like protein 30-like</fullName>
    </submittedName>
</protein>
<evidence type="ECO:0000256" key="6">
    <source>
        <dbReference type="ARBA" id="ARBA00022729"/>
    </source>
</evidence>
<dbReference type="Pfam" id="PF13855">
    <property type="entry name" value="LRR_8"/>
    <property type="match status" value="3"/>
</dbReference>
<dbReference type="PANTHER" id="PTHR48061:SF46">
    <property type="entry name" value="LEUCINE-RICH REPEAT-CONTAINING N-TERMINAL PLANT-TYPE DOMAIN-CONTAINING PROTEIN"/>
    <property type="match status" value="1"/>
</dbReference>
<dbReference type="InterPro" id="IPR013210">
    <property type="entry name" value="LRR_N_plant-typ"/>
</dbReference>
<evidence type="ECO:0000256" key="7">
    <source>
        <dbReference type="ARBA" id="ARBA00022737"/>
    </source>
</evidence>
<dbReference type="Proteomes" id="UP000321947">
    <property type="component" value="Unassembled WGS sequence"/>
</dbReference>
<evidence type="ECO:0000256" key="2">
    <source>
        <dbReference type="ARBA" id="ARBA00009592"/>
    </source>
</evidence>
<evidence type="ECO:0000256" key="9">
    <source>
        <dbReference type="ARBA" id="ARBA00023136"/>
    </source>
</evidence>
<dbReference type="SMART" id="SM00365">
    <property type="entry name" value="LRR_SD22"/>
    <property type="match status" value="6"/>
</dbReference>
<dbReference type="SUPFAM" id="SSF52047">
    <property type="entry name" value="RNI-like"/>
    <property type="match status" value="2"/>
</dbReference>
<proteinExistence type="inferred from homology"/>
<keyword evidence="6" id="KW-0732">Signal</keyword>
<evidence type="ECO:0000256" key="8">
    <source>
        <dbReference type="ARBA" id="ARBA00022989"/>
    </source>
</evidence>
<name>A0A5D3DLU2_CUCMM</name>
<feature type="transmembrane region" description="Helical" evidence="12">
    <location>
        <begin position="809"/>
        <end position="833"/>
    </location>
</feature>
<accession>A0A5D3DLU2</accession>
<keyword evidence="8 12" id="KW-1133">Transmembrane helix</keyword>
<keyword evidence="9 12" id="KW-0472">Membrane</keyword>
<dbReference type="SUPFAM" id="SSF52058">
    <property type="entry name" value="L domain-like"/>
    <property type="match status" value="3"/>
</dbReference>
<evidence type="ECO:0000256" key="10">
    <source>
        <dbReference type="ARBA" id="ARBA00023170"/>
    </source>
</evidence>
<dbReference type="EMBL" id="SSTD01003912">
    <property type="protein sequence ID" value="TYK24558.1"/>
    <property type="molecule type" value="Genomic_DNA"/>
</dbReference>
<feature type="domain" description="Leucine-rich repeat-containing N-terminal plant-type" evidence="13">
    <location>
        <begin position="43"/>
        <end position="90"/>
    </location>
</feature>
<dbReference type="PANTHER" id="PTHR48061">
    <property type="entry name" value="LEUCINE-RICH REPEAT RECEPTOR PROTEIN KINASE EMS1-LIKE-RELATED"/>
    <property type="match status" value="1"/>
</dbReference>
<evidence type="ECO:0000256" key="4">
    <source>
        <dbReference type="ARBA" id="ARBA00022614"/>
    </source>
</evidence>
<dbReference type="GO" id="GO:0005886">
    <property type="term" value="C:plasma membrane"/>
    <property type="evidence" value="ECO:0007669"/>
    <property type="project" value="UniProtKB-SubCell"/>
</dbReference>
<feature type="transmembrane region" description="Helical" evidence="12">
    <location>
        <begin position="9"/>
        <end position="27"/>
    </location>
</feature>
<keyword evidence="11" id="KW-0325">Glycoprotein</keyword>
<dbReference type="Gene3D" id="3.80.10.10">
    <property type="entry name" value="Ribonuclease Inhibitor"/>
    <property type="match status" value="8"/>
</dbReference>
<dbReference type="SMART" id="SM00369">
    <property type="entry name" value="LRR_TYP"/>
    <property type="match status" value="15"/>
</dbReference>
<dbReference type="InterPro" id="IPR003591">
    <property type="entry name" value="Leu-rich_rpt_typical-subtyp"/>
</dbReference>
<organism evidence="14 15">
    <name type="scientific">Cucumis melo var. makuwa</name>
    <name type="common">Oriental melon</name>
    <dbReference type="NCBI Taxonomy" id="1194695"/>
    <lineage>
        <taxon>Eukaryota</taxon>
        <taxon>Viridiplantae</taxon>
        <taxon>Streptophyta</taxon>
        <taxon>Embryophyta</taxon>
        <taxon>Tracheophyta</taxon>
        <taxon>Spermatophyta</taxon>
        <taxon>Magnoliopsida</taxon>
        <taxon>eudicotyledons</taxon>
        <taxon>Gunneridae</taxon>
        <taxon>Pentapetalae</taxon>
        <taxon>rosids</taxon>
        <taxon>fabids</taxon>
        <taxon>Cucurbitales</taxon>
        <taxon>Cucurbitaceae</taxon>
        <taxon>Benincaseae</taxon>
        <taxon>Cucumis</taxon>
    </lineage>
</organism>
<evidence type="ECO:0000256" key="12">
    <source>
        <dbReference type="SAM" id="Phobius"/>
    </source>
</evidence>
<dbReference type="InterPro" id="IPR001611">
    <property type="entry name" value="Leu-rich_rpt"/>
</dbReference>
<keyword evidence="7" id="KW-0677">Repeat</keyword>
<evidence type="ECO:0000256" key="5">
    <source>
        <dbReference type="ARBA" id="ARBA00022692"/>
    </source>
</evidence>
<evidence type="ECO:0000256" key="3">
    <source>
        <dbReference type="ARBA" id="ARBA00022475"/>
    </source>
</evidence>
<keyword evidence="10 14" id="KW-0675">Receptor</keyword>
<evidence type="ECO:0000313" key="15">
    <source>
        <dbReference type="Proteomes" id="UP000321947"/>
    </source>
</evidence>
<comment type="caution">
    <text evidence="14">The sequence shown here is derived from an EMBL/GenBank/DDBJ whole genome shotgun (WGS) entry which is preliminary data.</text>
</comment>
<evidence type="ECO:0000259" key="13">
    <source>
        <dbReference type="Pfam" id="PF08263"/>
    </source>
</evidence>
<evidence type="ECO:0000256" key="11">
    <source>
        <dbReference type="ARBA" id="ARBA00023180"/>
    </source>
</evidence>
<dbReference type="PROSITE" id="PS51450">
    <property type="entry name" value="LRR"/>
    <property type="match status" value="1"/>
</dbReference>
<reference evidence="14 15" key="1">
    <citation type="submission" date="2019-08" db="EMBL/GenBank/DDBJ databases">
        <title>Draft genome sequences of two oriental melons (Cucumis melo L. var makuwa).</title>
        <authorList>
            <person name="Kwon S.-Y."/>
        </authorList>
    </citation>
    <scope>NUCLEOTIDE SEQUENCE [LARGE SCALE GENOMIC DNA]</scope>
    <source>
        <strain evidence="15">cv. Chang Bougi</strain>
        <tissue evidence="14">Leaf</tissue>
    </source>
</reference>
<comment type="subcellular location">
    <subcellularLocation>
        <location evidence="1">Cell membrane</location>
        <topology evidence="1">Single-pass type I membrane protein</topology>
    </subcellularLocation>
</comment>
<dbReference type="InterPro" id="IPR032675">
    <property type="entry name" value="LRR_dom_sf"/>
</dbReference>
<keyword evidence="4" id="KW-0433">Leucine-rich repeat</keyword>
<dbReference type="PRINTS" id="PR00019">
    <property type="entry name" value="LEURICHRPT"/>
</dbReference>
<comment type="similarity">
    <text evidence="2">Belongs to the RLP family.</text>
</comment>
<keyword evidence="5 12" id="KW-0812">Transmembrane</keyword>
<dbReference type="Pfam" id="PF08263">
    <property type="entry name" value="LRRNT_2"/>
    <property type="match status" value="1"/>
</dbReference>
<gene>
    <name evidence="14" type="ORF">E5676_scaffold266G001030</name>
</gene>
<dbReference type="InterPro" id="IPR046956">
    <property type="entry name" value="RLP23-like"/>
</dbReference>
<evidence type="ECO:0000313" key="14">
    <source>
        <dbReference type="EMBL" id="TYK24558.1"/>
    </source>
</evidence>
<evidence type="ECO:0000256" key="1">
    <source>
        <dbReference type="ARBA" id="ARBA00004251"/>
    </source>
</evidence>
<sequence length="1638" mass="182861">MALLYQLQVYYFLLFLFLFFSSISVLVNSQHDHDNNNNVLCDPTQSFALLQFKNSFSLGTPSSSCSKSYPRTTTWNESTDCCLWDGVECDDKGEGHVVALHLGCSFLHGTLHPNNTIFTLSHLQTLNLSSNCFSGSPLSPRFGMLTNLRVLDLSKSSFYGDVPLEIAYLSNLVSLHLSYNDLSFSNVVMKEIVQNLTNLRDFSLASTHLLGIIPTTSFMNFSRSLESLDLSLCDLSGNFSDHIFGLPNLRVLRLLDNPELSGHLPQSKWSKSLEILDVSETSFSGKIPKSIGEARALKYLDLSLCKFHGKIPNLQSYYNTFNNCVFNLTQQASSNSTANVCSDILPNLIHLNLKGNSFTSSVPSWIYSLPCLKYLDLSDIHFSGFMRDFKSNSLEFLDLSNNNFQDILRKVLHPSICQATKLTYLNLFNNSLSGAVPSCLSNMTNLQVLILRSNNFTGAISIPPSIQYYIASENHFIGEIPLSICLAVNLTILVLSNNYMSGKIPPGLTNISLQVLNLNNNNFSGTIPNIFSRSGCQLSSLLLNNNQLEGELPQSLLYCHKLRVLDLGNNKNMTGHFPFWLESALNLQVLILRSNRFHGHINDSFNKYSFSNLRIIDLSRNNFNGQLPSNFFKNMRAIKEEENHEPNSFSRNSYYSDSVVISYKGFELKWERILLIFKIIDLSSNGFNGEIPKEIGLLRSLQGLNLSRNKFTGEFPTSLGNLNNLELLDLSSNELCGNIPPQLVGLTFLSYLNLSSNHLSGPIPQGHQFDTFESSSYFGNLGLCGNPLPINCDSGYPKDNKGDSSKKGIWLKAVFMGYVCGIVFGVFIGYLVFHCGKPMDLQLASTDLSHITPNYFINFSLSLQSLHLSSSYLSGNFPNHIFSLPNLHLLNLQDNLELNGHLPMSNWSKSLQILDLHRTSFSGGIPNSISEAKVLSYLDLSGCNFNGEISDFETHSNPLITGQLVPNCVFNNITQQTWSSNSFTNVCTNTPLRNLIHVDLSHNSFTGIIPSWIYSLPNLKYLYLSDNDFSGFMRDFRSNSLEVLYLNYNNLQGEISESIYRQLNLKYLGLESNNMSGVLDLDMLSRIPSLSVLQISNNSQLSIFSTNVSSSNITHVDMASLNNLGKIPYFLRNQKNLEILYLSNNQIVGKIPQWFSELSDLYFLDLSHNFLSSGIELLLTMPKLETVLDSNLFNNLPVPMLLPSTMTVFSVSNNNISGSVHPSICQASNLSFLDLSNNSLSGELPSCLSNMTDLKTLDLSDNSLSGTIPSCLTNITFLSVLDLKGNNFIGTIPKLFPTGCQLTSLDLNDNQIEGELPHSLLNCKKLEVLDLGNNNITGYFPHWLKAALNLQVLILRSNGFYGHINNSFTKDSFSNLQIIDLSHNYFSGPLPSKFFNNMRAIQKVENQKSNSFVEDVFYRNSIVISLKGLEQNLGRNLFIWKTIDLSSNDFNGEIPKEIETLRSLVGLNLSHNKLRGGIPTSLGNLSNLEWLDLSSNELFGSIPPQLVSLTFLSCLNLSQNQLSGPIPKGKQFDTFENSSYFGNIGLCGSPLPKCDADQSDHKSQLLQKEEEEDDSSEKGIWVKAVFTGYGCGIVFGIFIGYVVFKCGRPMWIVAKVEGKRAQKIQTSRKNNKPRRRNE</sequence>
<feature type="transmembrane region" description="Helical" evidence="12">
    <location>
        <begin position="1580"/>
        <end position="1604"/>
    </location>
</feature>
<dbReference type="Pfam" id="PF00560">
    <property type="entry name" value="LRR_1"/>
    <property type="match status" value="14"/>
</dbReference>
<keyword evidence="3" id="KW-1003">Cell membrane</keyword>